<gene>
    <name evidence="1" type="ORF">OU5_P0120</name>
</gene>
<dbReference type="EMBL" id="CP005961">
    <property type="protein sequence ID" value="AHZ73372.1"/>
    <property type="molecule type" value="Genomic_DNA"/>
</dbReference>
<proteinExistence type="predicted"/>
<dbReference type="HOGENOM" id="CLU_3220872_0_0_6"/>
<keyword evidence="1" id="KW-0614">Plasmid</keyword>
<evidence type="ECO:0000313" key="2">
    <source>
        <dbReference type="Proteomes" id="UP000026913"/>
    </source>
</evidence>
<name>A0A024EKQ0_9PSED</name>
<dbReference type="KEGG" id="pman:OU5_P0120"/>
<dbReference type="Proteomes" id="UP000026913">
    <property type="component" value="Plasmid unnamed"/>
</dbReference>
<evidence type="ECO:0000313" key="1">
    <source>
        <dbReference type="EMBL" id="AHZ73372.1"/>
    </source>
</evidence>
<protein>
    <submittedName>
        <fullName evidence="1">Uncharacterized protein</fullName>
    </submittedName>
</protein>
<accession>A0A024EKQ0</accession>
<dbReference type="AlphaFoldDB" id="A0A024EKQ0"/>
<reference evidence="1 2" key="1">
    <citation type="journal article" date="2012" name="J. Bacteriol.">
        <title>Genome sequence of cold-adapted Pseudomonas mandelii strain JR-1.</title>
        <authorList>
            <person name="Jang S.H."/>
            <person name="Kim J."/>
            <person name="Kim J."/>
            <person name="Hong S."/>
            <person name="Lee C."/>
        </authorList>
    </citation>
    <scope>NUCLEOTIDE SEQUENCE [LARGE SCALE GENOMIC DNA]</scope>
    <source>
        <strain evidence="1 2">JR-1</strain>
        <plasmid evidence="2">Plasmid</plasmid>
    </source>
</reference>
<sequence>MKGLSRNWLVTQDRIGRFAELIGFNEELIAEVYGFRPWGVLRFF</sequence>
<organism evidence="1 2">
    <name type="scientific">Pseudomonas mandelii JR-1</name>
    <dbReference type="NCBI Taxonomy" id="1147786"/>
    <lineage>
        <taxon>Bacteria</taxon>
        <taxon>Pseudomonadati</taxon>
        <taxon>Pseudomonadota</taxon>
        <taxon>Gammaproteobacteria</taxon>
        <taxon>Pseudomonadales</taxon>
        <taxon>Pseudomonadaceae</taxon>
        <taxon>Pseudomonas</taxon>
    </lineage>
</organism>
<geneLocation type="plasmid" evidence="2"/>